<dbReference type="EMBL" id="CQAZ01000016">
    <property type="protein sequence ID" value="CNH78089.1"/>
    <property type="molecule type" value="Genomic_DNA"/>
</dbReference>
<dbReference type="Proteomes" id="UP000045840">
    <property type="component" value="Unassembled WGS sequence"/>
</dbReference>
<dbReference type="EMBL" id="CWJL01000045">
    <property type="protein sequence ID" value="CRY69373.1"/>
    <property type="molecule type" value="Genomic_DNA"/>
</dbReference>
<dbReference type="STRING" id="1288385.ERS137968_04525"/>
<name>A0A0T9PRG3_9GAMM</name>
<protein>
    <submittedName>
        <fullName evidence="1">Uncharacterized protein</fullName>
    </submittedName>
</protein>
<evidence type="ECO:0000313" key="2">
    <source>
        <dbReference type="EMBL" id="CRY69373.1"/>
    </source>
</evidence>
<reference evidence="4" key="2">
    <citation type="submission" date="2015-03" db="EMBL/GenBank/DDBJ databases">
        <authorList>
            <consortium name="Pathogen Informatics"/>
        </authorList>
    </citation>
    <scope>NUCLEOTIDE SEQUENCE [LARGE SCALE GENOMIC DNA]</scope>
    <source>
        <strain evidence="4">A125KOH2</strain>
    </source>
</reference>
<evidence type="ECO:0000313" key="4">
    <source>
        <dbReference type="Proteomes" id="UP000045840"/>
    </source>
</evidence>
<accession>A0A0T9PRG3</accession>
<dbReference type="Proteomes" id="UP000044625">
    <property type="component" value="Unassembled WGS sequence"/>
</dbReference>
<evidence type="ECO:0000313" key="1">
    <source>
        <dbReference type="EMBL" id="CNH78089.1"/>
    </source>
</evidence>
<gene>
    <name evidence="1" type="ORF">ERS008529_02114</name>
    <name evidence="2" type="ORF">ERS137968_04525</name>
</gene>
<reference evidence="2 3" key="3">
    <citation type="submission" date="2015-03" db="EMBL/GenBank/DDBJ databases">
        <authorList>
            <consortium name="Pathogen Informatics"/>
            <person name="Murphy D."/>
        </authorList>
    </citation>
    <scope>NUCLEOTIDE SEQUENCE [LARGE SCALE GENOMIC DNA]</scope>
    <source>
        <strain evidence="2">Type strain: CIP110230</strain>
        <strain evidence="3">type strain: CIP110230</strain>
    </source>
</reference>
<sequence length="134" mass="14452">MAMHKYGADGANLTIFGIPIDDFGDTDPPITIEDLEPRAVLKRGIGKTSVRLDNQTRAKRVTINLIPGSVQARQIIAVEKTGVDATFTFSQTGTSEYFAGFDGVMVSRGSATRAGRSGVSDEQFVFEFADSEET</sequence>
<proteinExistence type="predicted"/>
<organism evidence="1 4">
    <name type="scientific">Yersinia pekkanenii</name>
    <dbReference type="NCBI Taxonomy" id="1288385"/>
    <lineage>
        <taxon>Bacteria</taxon>
        <taxon>Pseudomonadati</taxon>
        <taxon>Pseudomonadota</taxon>
        <taxon>Gammaproteobacteria</taxon>
        <taxon>Enterobacterales</taxon>
        <taxon>Yersiniaceae</taxon>
        <taxon>Yersinia</taxon>
    </lineage>
</organism>
<dbReference type="RefSeq" id="WP_049612981.1">
    <property type="nucleotide sequence ID" value="NZ_CAWMMU010000045.1"/>
</dbReference>
<evidence type="ECO:0000313" key="3">
    <source>
        <dbReference type="Proteomes" id="UP000044625"/>
    </source>
</evidence>
<dbReference type="AlphaFoldDB" id="A0A0T9PRG3"/>
<dbReference type="OrthoDB" id="6946224at2"/>
<keyword evidence="3" id="KW-1185">Reference proteome</keyword>
<reference evidence="1" key="1">
    <citation type="submission" date="2015-03" db="EMBL/GenBank/DDBJ databases">
        <authorList>
            <person name="Murphy D."/>
        </authorList>
    </citation>
    <scope>NUCLEOTIDE SEQUENCE [LARGE SCALE GENOMIC DNA]</scope>
    <source>
        <strain evidence="1">A125KOH2</strain>
    </source>
</reference>